<dbReference type="GO" id="GO:0005886">
    <property type="term" value="C:plasma membrane"/>
    <property type="evidence" value="ECO:0007669"/>
    <property type="project" value="UniProtKB-SubCell"/>
</dbReference>
<dbReference type="InterPro" id="IPR009721">
    <property type="entry name" value="O-acyltransferase_WSD1_C"/>
</dbReference>
<evidence type="ECO:0000256" key="5">
    <source>
        <dbReference type="ARBA" id="ARBA00022679"/>
    </source>
</evidence>
<dbReference type="Proteomes" id="UP001085076">
    <property type="component" value="Miscellaneous, Linkage group lg07"/>
</dbReference>
<evidence type="ECO:0000256" key="10">
    <source>
        <dbReference type="ARBA" id="ARBA00048109"/>
    </source>
</evidence>
<comment type="pathway">
    <text evidence="4">Lipid metabolism.</text>
</comment>
<keyword evidence="6" id="KW-0256">Endoplasmic reticulum</keyword>
<dbReference type="GO" id="GO:0019432">
    <property type="term" value="P:triglyceride biosynthetic process"/>
    <property type="evidence" value="ECO:0007669"/>
    <property type="project" value="TreeGrafter"/>
</dbReference>
<evidence type="ECO:0000256" key="9">
    <source>
        <dbReference type="ARBA" id="ARBA00047604"/>
    </source>
</evidence>
<evidence type="ECO:0000256" key="2">
    <source>
        <dbReference type="ARBA" id="ARBA00004586"/>
    </source>
</evidence>
<comment type="caution">
    <text evidence="13">The sequence shown here is derived from an EMBL/GenBank/DDBJ whole genome shotgun (WGS) entry which is preliminary data.</text>
</comment>
<evidence type="ECO:0000256" key="4">
    <source>
        <dbReference type="ARBA" id="ARBA00005189"/>
    </source>
</evidence>
<dbReference type="PANTHER" id="PTHR31650:SF34">
    <property type="entry name" value="O-ACYLTRANSFERASE WSD1-LIKE ISOFORM X1"/>
    <property type="match status" value="1"/>
</dbReference>
<comment type="subcellular location">
    <subcellularLocation>
        <location evidence="1">Cell membrane</location>
        <topology evidence="1">Single-pass membrane protein</topology>
    </subcellularLocation>
    <subcellularLocation>
        <location evidence="2">Endoplasmic reticulum membrane</location>
    </subcellularLocation>
</comment>
<dbReference type="InterPro" id="IPR004255">
    <property type="entry name" value="O-acyltransferase_WSD1_N"/>
</dbReference>
<keyword evidence="7" id="KW-0012">Acyltransferase</keyword>
<evidence type="ECO:0000259" key="11">
    <source>
        <dbReference type="Pfam" id="PF03007"/>
    </source>
</evidence>
<dbReference type="GO" id="GO:0047196">
    <property type="term" value="F:long-chain-alcohol O-fatty-acyltransferase activity"/>
    <property type="evidence" value="ECO:0007669"/>
    <property type="project" value="UniProtKB-EC"/>
</dbReference>
<comment type="catalytic activity">
    <reaction evidence="9">
        <text>a long chain fatty alcohol + a fatty acyl-CoA = a long-chain alcohol wax ester + CoA</text>
        <dbReference type="Rhea" id="RHEA:38443"/>
        <dbReference type="ChEBI" id="CHEBI:17135"/>
        <dbReference type="ChEBI" id="CHEBI:57287"/>
        <dbReference type="ChEBI" id="CHEBI:77636"/>
        <dbReference type="ChEBI" id="CHEBI:235323"/>
        <dbReference type="EC" id="2.3.1.75"/>
    </reaction>
</comment>
<comment type="pathway">
    <text evidence="3">Glycerolipid metabolism; triacylglycerol biosynthesis.</text>
</comment>
<evidence type="ECO:0000256" key="8">
    <source>
        <dbReference type="ARBA" id="ARBA00024360"/>
    </source>
</evidence>
<evidence type="ECO:0000259" key="12">
    <source>
        <dbReference type="Pfam" id="PF06974"/>
    </source>
</evidence>
<dbReference type="EMBL" id="JAGGNH010000007">
    <property type="protein sequence ID" value="KAJ0966876.1"/>
    <property type="molecule type" value="Genomic_DNA"/>
</dbReference>
<dbReference type="Pfam" id="PF03007">
    <property type="entry name" value="WS_DGAT_cat"/>
    <property type="match status" value="1"/>
</dbReference>
<sequence length="485" mass="55040">MEEDDEPVSPTGQYLSSSVLNVTILVVFDSTIPVDDSNTICALENIFLPLNPRFSSIMVRDEDGVQKWRKVEVKLEEHVKVPVFPQGLEKYDECLQDYITKISMEPLPFSRPLWDIHIIKYPTSTAAGNLLFRLHHALGDGFSLMAALFACLKRADDPSLPLTFPSSSEDKQAEKMQRKRWSLFHDFLRFSSACVNTVADFGWSLMKSTVMEDSISPIRSGVPFVESRPTTLSYVNFSLRDIKLIKEKVNGSVNDVLVGMIFHGLHLYMQEVDLCSSNKSSPKVTALVMLNTRAITGYKSMEEMRKPNSKARWGNQFAFLHIPLPRFDNKKNNKKKVDDPFHFVLQAKKYIRAKRFSFGLYLTGTFLEIIRKLRGPQVASAYTLKTLTNSSLAISNIIGPMEQVQLNGHPISGFHFMMVRAPQSLTITILSYMGNIRVAFGAEKGFIDSQLLISCMEKSFEILYEAAIADKEDQIYRHELHAKQK</sequence>
<comment type="catalytic activity">
    <reaction evidence="10">
        <text>an acyl-CoA + a 1,2-diacyl-sn-glycerol = a triacyl-sn-glycerol + CoA</text>
        <dbReference type="Rhea" id="RHEA:10868"/>
        <dbReference type="ChEBI" id="CHEBI:17815"/>
        <dbReference type="ChEBI" id="CHEBI:57287"/>
        <dbReference type="ChEBI" id="CHEBI:58342"/>
        <dbReference type="ChEBI" id="CHEBI:64615"/>
        <dbReference type="EC" id="2.3.1.20"/>
    </reaction>
</comment>
<evidence type="ECO:0000256" key="7">
    <source>
        <dbReference type="ARBA" id="ARBA00023315"/>
    </source>
</evidence>
<dbReference type="OrthoDB" id="619536at2759"/>
<keyword evidence="14" id="KW-1185">Reference proteome</keyword>
<dbReference type="Pfam" id="PF06974">
    <property type="entry name" value="WS_DGAT_C"/>
    <property type="match status" value="1"/>
</dbReference>
<evidence type="ECO:0000313" key="14">
    <source>
        <dbReference type="Proteomes" id="UP001085076"/>
    </source>
</evidence>
<name>A0A9D5C5I0_9LILI</name>
<evidence type="ECO:0000256" key="1">
    <source>
        <dbReference type="ARBA" id="ARBA00004162"/>
    </source>
</evidence>
<evidence type="ECO:0000313" key="13">
    <source>
        <dbReference type="EMBL" id="KAJ0966876.1"/>
    </source>
</evidence>
<accession>A0A9D5C5I0</accession>
<dbReference type="GO" id="GO:0005789">
    <property type="term" value="C:endoplasmic reticulum membrane"/>
    <property type="evidence" value="ECO:0007669"/>
    <property type="project" value="UniProtKB-SubCell"/>
</dbReference>
<organism evidence="13 14">
    <name type="scientific">Dioscorea zingiberensis</name>
    <dbReference type="NCBI Taxonomy" id="325984"/>
    <lineage>
        <taxon>Eukaryota</taxon>
        <taxon>Viridiplantae</taxon>
        <taxon>Streptophyta</taxon>
        <taxon>Embryophyta</taxon>
        <taxon>Tracheophyta</taxon>
        <taxon>Spermatophyta</taxon>
        <taxon>Magnoliopsida</taxon>
        <taxon>Liliopsida</taxon>
        <taxon>Dioscoreales</taxon>
        <taxon>Dioscoreaceae</taxon>
        <taxon>Dioscorea</taxon>
    </lineage>
</organism>
<dbReference type="GO" id="GO:0004144">
    <property type="term" value="F:diacylglycerol O-acyltransferase activity"/>
    <property type="evidence" value="ECO:0007669"/>
    <property type="project" value="UniProtKB-EC"/>
</dbReference>
<dbReference type="AlphaFoldDB" id="A0A9D5C5I0"/>
<comment type="similarity">
    <text evidence="8">In the N-terminal section; belongs to the long-chain O-acyltransferase family.</text>
</comment>
<gene>
    <name evidence="13" type="ORF">J5N97_023793</name>
</gene>
<reference evidence="13" key="1">
    <citation type="submission" date="2021-03" db="EMBL/GenBank/DDBJ databases">
        <authorList>
            <person name="Li Z."/>
            <person name="Yang C."/>
        </authorList>
    </citation>
    <scope>NUCLEOTIDE SEQUENCE</scope>
    <source>
        <strain evidence="13">Dzin_1.0</strain>
        <tissue evidence="13">Leaf</tissue>
    </source>
</reference>
<reference evidence="13" key="2">
    <citation type="journal article" date="2022" name="Hortic Res">
        <title>The genome of Dioscorea zingiberensis sheds light on the biosynthesis, origin and evolution of the medicinally important diosgenin saponins.</title>
        <authorList>
            <person name="Li Y."/>
            <person name="Tan C."/>
            <person name="Li Z."/>
            <person name="Guo J."/>
            <person name="Li S."/>
            <person name="Chen X."/>
            <person name="Wang C."/>
            <person name="Dai X."/>
            <person name="Yang H."/>
            <person name="Song W."/>
            <person name="Hou L."/>
            <person name="Xu J."/>
            <person name="Tong Z."/>
            <person name="Xu A."/>
            <person name="Yuan X."/>
            <person name="Wang W."/>
            <person name="Yang Q."/>
            <person name="Chen L."/>
            <person name="Sun Z."/>
            <person name="Wang K."/>
            <person name="Pan B."/>
            <person name="Chen J."/>
            <person name="Bao Y."/>
            <person name="Liu F."/>
            <person name="Qi X."/>
            <person name="Gang D.R."/>
            <person name="Wen J."/>
            <person name="Li J."/>
        </authorList>
    </citation>
    <scope>NUCLEOTIDE SEQUENCE</scope>
    <source>
        <strain evidence="13">Dzin_1.0</strain>
    </source>
</reference>
<dbReference type="InterPro" id="IPR045034">
    <property type="entry name" value="O-acyltransferase_WSD1-like"/>
</dbReference>
<feature type="domain" description="O-acyltransferase WSD1-like N-terminal" evidence="11">
    <location>
        <begin position="65"/>
        <end position="256"/>
    </location>
</feature>
<proteinExistence type="inferred from homology"/>
<feature type="domain" description="O-acyltransferase WSD1 C-terminal" evidence="12">
    <location>
        <begin position="313"/>
        <end position="463"/>
    </location>
</feature>
<keyword evidence="5" id="KW-0808">Transferase</keyword>
<evidence type="ECO:0000256" key="6">
    <source>
        <dbReference type="ARBA" id="ARBA00022824"/>
    </source>
</evidence>
<dbReference type="PANTHER" id="PTHR31650">
    <property type="entry name" value="O-ACYLTRANSFERASE (WSD1-LIKE) FAMILY PROTEIN"/>
    <property type="match status" value="1"/>
</dbReference>
<evidence type="ECO:0000256" key="3">
    <source>
        <dbReference type="ARBA" id="ARBA00004771"/>
    </source>
</evidence>
<protein>
    <recommendedName>
        <fullName evidence="15">Diacylglycerol O-acyltransferase</fullName>
    </recommendedName>
</protein>
<evidence type="ECO:0008006" key="15">
    <source>
        <dbReference type="Google" id="ProtNLM"/>
    </source>
</evidence>